<accession>H8L603</accession>
<dbReference type="FunFam" id="1.10.10.10:FF:000001">
    <property type="entry name" value="LysR family transcriptional regulator"/>
    <property type="match status" value="1"/>
</dbReference>
<dbReference type="FunFam" id="3.40.190.290:FF:000001">
    <property type="entry name" value="Transcriptional regulator, LysR family"/>
    <property type="match status" value="1"/>
</dbReference>
<evidence type="ECO:0000256" key="4">
    <source>
        <dbReference type="ARBA" id="ARBA00023163"/>
    </source>
</evidence>
<dbReference type="KEGG" id="fau:Fraau_2380"/>
<evidence type="ECO:0000256" key="2">
    <source>
        <dbReference type="ARBA" id="ARBA00023015"/>
    </source>
</evidence>
<reference evidence="6" key="1">
    <citation type="submission" date="2012-02" db="EMBL/GenBank/DDBJ databases">
        <title>The complete genome of Frateuria aurantia DSM 6220.</title>
        <authorList>
            <consortium name="US DOE Joint Genome Institute (JGI-PGF)"/>
            <person name="Lucas S."/>
            <person name="Copeland A."/>
            <person name="Lapidus A."/>
            <person name="Glavina del Rio T."/>
            <person name="Dalin E."/>
            <person name="Tice H."/>
            <person name="Bruce D."/>
            <person name="Goodwin L."/>
            <person name="Pitluck S."/>
            <person name="Peters L."/>
            <person name="Ovchinnikova G."/>
            <person name="Teshima H."/>
            <person name="Kyrpides N."/>
            <person name="Mavromatis K."/>
            <person name="Ivanova N."/>
            <person name="Brettin T."/>
            <person name="Detter J.C."/>
            <person name="Han C."/>
            <person name="Larimer F."/>
            <person name="Land M."/>
            <person name="Hauser L."/>
            <person name="Markowitz V."/>
            <person name="Cheng J.-F."/>
            <person name="Hugenholtz P."/>
            <person name="Woyke T."/>
            <person name="Wu D."/>
            <person name="Brambilla E."/>
            <person name="Klenk H.-P."/>
            <person name="Eisen J.A."/>
        </authorList>
    </citation>
    <scope>NUCLEOTIDE SEQUENCE</scope>
    <source>
        <strain evidence="6">DSM 6220</strain>
    </source>
</reference>
<dbReference type="OrthoDB" id="9810065at2"/>
<dbReference type="Pfam" id="PF00126">
    <property type="entry name" value="HTH_1"/>
    <property type="match status" value="1"/>
</dbReference>
<dbReference type="Pfam" id="PF03466">
    <property type="entry name" value="LysR_substrate"/>
    <property type="match status" value="1"/>
</dbReference>
<dbReference type="PANTHER" id="PTHR30537">
    <property type="entry name" value="HTH-TYPE TRANSCRIPTIONAL REGULATOR"/>
    <property type="match status" value="1"/>
</dbReference>
<keyword evidence="7" id="KW-1185">Reference proteome</keyword>
<sequence length="299" mass="32897">MIQLEDMRLLTQTLDSGSFTAAAERAGVSKQYISRRIMALEAQLGTQLLIRTTRHLRPTDLGRAYADQARAILQQVAELEQSITGASQSPRGHLRVTAPMSFGTLHLSGLLARFLGAHPEVSIEIELNDRVVDLHGEGYDLAIRIGALADSSLIARRIAPMEMVACCSPSYLRYRDAPKVPSDLQQHDCLLYGHGSLVEWHFGARGHEKIRLQGRLRANNGELVRDAAVQGMGIAYLPTFIVDPELASGQLVTILDDYRLASSAVYAVYPQHRQSSPLLSAFCDFLSQELSIRSGKSMS</sequence>
<dbReference type="Gene3D" id="3.40.190.290">
    <property type="match status" value="1"/>
</dbReference>
<evidence type="ECO:0000259" key="5">
    <source>
        <dbReference type="PROSITE" id="PS50931"/>
    </source>
</evidence>
<comment type="similarity">
    <text evidence="1">Belongs to the LysR transcriptional regulatory family.</text>
</comment>
<keyword evidence="2" id="KW-0805">Transcription regulation</keyword>
<keyword evidence="3" id="KW-0238">DNA-binding</keyword>
<dbReference type="eggNOG" id="COG0583">
    <property type="taxonomic scope" value="Bacteria"/>
</dbReference>
<dbReference type="EMBL" id="CP003350">
    <property type="protein sequence ID" value="AFC86746.1"/>
    <property type="molecule type" value="Genomic_DNA"/>
</dbReference>
<dbReference type="CDD" id="cd08422">
    <property type="entry name" value="PBP2_CrgA_like"/>
    <property type="match status" value="1"/>
</dbReference>
<protein>
    <submittedName>
        <fullName evidence="6">Transcriptional regulator</fullName>
    </submittedName>
</protein>
<dbReference type="Gene3D" id="1.10.10.10">
    <property type="entry name" value="Winged helix-like DNA-binding domain superfamily/Winged helix DNA-binding domain"/>
    <property type="match status" value="1"/>
</dbReference>
<dbReference type="InterPro" id="IPR036388">
    <property type="entry name" value="WH-like_DNA-bd_sf"/>
</dbReference>
<keyword evidence="4" id="KW-0804">Transcription</keyword>
<dbReference type="InterPro" id="IPR036390">
    <property type="entry name" value="WH_DNA-bd_sf"/>
</dbReference>
<dbReference type="Proteomes" id="UP000005234">
    <property type="component" value="Chromosome"/>
</dbReference>
<evidence type="ECO:0000256" key="3">
    <source>
        <dbReference type="ARBA" id="ARBA00023125"/>
    </source>
</evidence>
<gene>
    <name evidence="6" type="ordered locus">Fraau_2380</name>
</gene>
<evidence type="ECO:0000256" key="1">
    <source>
        <dbReference type="ARBA" id="ARBA00009437"/>
    </source>
</evidence>
<dbReference type="SUPFAM" id="SSF53850">
    <property type="entry name" value="Periplasmic binding protein-like II"/>
    <property type="match status" value="1"/>
</dbReference>
<dbReference type="PANTHER" id="PTHR30537:SF81">
    <property type="entry name" value="TRANSCRIPTIONAL REGULATOR-RELATED"/>
    <property type="match status" value="1"/>
</dbReference>
<proteinExistence type="inferred from homology"/>
<dbReference type="SUPFAM" id="SSF46785">
    <property type="entry name" value="Winged helix' DNA-binding domain"/>
    <property type="match status" value="1"/>
</dbReference>
<dbReference type="GO" id="GO:0006351">
    <property type="term" value="P:DNA-templated transcription"/>
    <property type="evidence" value="ECO:0007669"/>
    <property type="project" value="TreeGrafter"/>
</dbReference>
<evidence type="ECO:0000313" key="7">
    <source>
        <dbReference type="Proteomes" id="UP000005234"/>
    </source>
</evidence>
<dbReference type="InterPro" id="IPR058163">
    <property type="entry name" value="LysR-type_TF_proteobact-type"/>
</dbReference>
<dbReference type="AlphaFoldDB" id="H8L603"/>
<dbReference type="GO" id="GO:0043565">
    <property type="term" value="F:sequence-specific DNA binding"/>
    <property type="evidence" value="ECO:0007669"/>
    <property type="project" value="TreeGrafter"/>
</dbReference>
<evidence type="ECO:0000313" key="6">
    <source>
        <dbReference type="EMBL" id="AFC86746.1"/>
    </source>
</evidence>
<dbReference type="GO" id="GO:0003700">
    <property type="term" value="F:DNA-binding transcription factor activity"/>
    <property type="evidence" value="ECO:0007669"/>
    <property type="project" value="InterPro"/>
</dbReference>
<dbReference type="PROSITE" id="PS50931">
    <property type="entry name" value="HTH_LYSR"/>
    <property type="match status" value="1"/>
</dbReference>
<name>H8L603_FRAAD</name>
<dbReference type="STRING" id="767434.Fraau_2380"/>
<feature type="domain" description="HTH lysR-type" evidence="5">
    <location>
        <begin position="2"/>
        <end position="59"/>
    </location>
</feature>
<dbReference type="RefSeq" id="WP_014403749.1">
    <property type="nucleotide sequence ID" value="NC_017033.1"/>
</dbReference>
<organism evidence="6 7">
    <name type="scientific">Frateuria aurantia (strain ATCC 33424 / DSM 6220 / KCTC 2777 / LMG 1558 / NBRC 3245 / NCIMB 13370)</name>
    <name type="common">Acetobacter aurantius</name>
    <dbReference type="NCBI Taxonomy" id="767434"/>
    <lineage>
        <taxon>Bacteria</taxon>
        <taxon>Pseudomonadati</taxon>
        <taxon>Pseudomonadota</taxon>
        <taxon>Gammaproteobacteria</taxon>
        <taxon>Lysobacterales</taxon>
        <taxon>Rhodanobacteraceae</taxon>
        <taxon>Frateuria</taxon>
    </lineage>
</organism>
<dbReference type="InterPro" id="IPR005119">
    <property type="entry name" value="LysR_subst-bd"/>
</dbReference>
<dbReference type="HOGENOM" id="CLU_039613_16_2_6"/>
<dbReference type="InterPro" id="IPR000847">
    <property type="entry name" value="LysR_HTH_N"/>
</dbReference>